<reference evidence="1 2" key="1">
    <citation type="submission" date="2008-06" db="EMBL/GenBank/DDBJ databases">
        <title>Complete sequence of Chloroherpeton thalassium ATCC 35110.</title>
        <authorList>
            <consortium name="US DOE Joint Genome Institute"/>
            <person name="Lucas S."/>
            <person name="Copeland A."/>
            <person name="Lapidus A."/>
            <person name="Glavina del Rio T."/>
            <person name="Dalin E."/>
            <person name="Tice H."/>
            <person name="Bruce D."/>
            <person name="Goodwin L."/>
            <person name="Pitluck S."/>
            <person name="Schmutz J."/>
            <person name="Larimer F."/>
            <person name="Land M."/>
            <person name="Hauser L."/>
            <person name="Kyrpides N."/>
            <person name="Mikhailova N."/>
            <person name="Liu Z."/>
            <person name="Li T."/>
            <person name="Zhao F."/>
            <person name="Overmann J."/>
            <person name="Bryant D.A."/>
            <person name="Richardson P."/>
        </authorList>
    </citation>
    <scope>NUCLEOTIDE SEQUENCE [LARGE SCALE GENOMIC DNA]</scope>
    <source>
        <strain evidence="2">ATCC 35110 / GB-78</strain>
    </source>
</reference>
<dbReference type="KEGG" id="cts:Ctha_0282"/>
<organism evidence="1 2">
    <name type="scientific">Chloroherpeton thalassium (strain ATCC 35110 / GB-78)</name>
    <dbReference type="NCBI Taxonomy" id="517418"/>
    <lineage>
        <taxon>Bacteria</taxon>
        <taxon>Pseudomonadati</taxon>
        <taxon>Chlorobiota</taxon>
        <taxon>Chlorobiia</taxon>
        <taxon>Chlorobiales</taxon>
        <taxon>Chloroherpetonaceae</taxon>
        <taxon>Chloroherpeton</taxon>
    </lineage>
</organism>
<evidence type="ECO:0000313" key="2">
    <source>
        <dbReference type="Proteomes" id="UP000001208"/>
    </source>
</evidence>
<sequence>MMDNKIWKRMGYARAVFDVFVLVAHSDEPLAACDRVVATAQGLRTEMRIATISVLTGEENFNEINYQEKLAADFAKHFSGVRIVQRKGREHAV</sequence>
<name>B3QTK7_CHLT3</name>
<dbReference type="RefSeq" id="WP_012498837.1">
    <property type="nucleotide sequence ID" value="NC_011026.1"/>
</dbReference>
<gene>
    <name evidence="1" type="ordered locus">Ctha_0282</name>
</gene>
<dbReference type="STRING" id="517418.Ctha_0282"/>
<evidence type="ECO:0000313" key="1">
    <source>
        <dbReference type="EMBL" id="ACF12753.1"/>
    </source>
</evidence>
<dbReference type="Proteomes" id="UP000001208">
    <property type="component" value="Chromosome"/>
</dbReference>
<dbReference type="HOGENOM" id="CLU_2394441_0_0_10"/>
<keyword evidence="2" id="KW-1185">Reference proteome</keyword>
<protein>
    <submittedName>
        <fullName evidence="1">Uncharacterized protein</fullName>
    </submittedName>
</protein>
<dbReference type="AlphaFoldDB" id="B3QTK7"/>
<accession>B3QTK7</accession>
<dbReference type="EMBL" id="CP001100">
    <property type="protein sequence ID" value="ACF12753.1"/>
    <property type="molecule type" value="Genomic_DNA"/>
</dbReference>
<proteinExistence type="predicted"/>